<evidence type="ECO:0000313" key="1">
    <source>
        <dbReference type="EMBL" id="OAH99726.1"/>
    </source>
</evidence>
<comment type="caution">
    <text evidence="1">The sequence shown here is derived from an EMBL/GenBank/DDBJ whole genome shotgun (WGS) entry which is preliminary data.</text>
</comment>
<proteinExistence type="predicted"/>
<sequence>MKKKGPILTLIVVAILCFISYTQLTLFVVPPIGALPEGKTVVILRLNKTNFIDSPDALCERIQGGVSLLCRGLTLAGVLEKSKILMRLPYSESLYLISTNGQTYSR</sequence>
<dbReference type="Proteomes" id="UP000078090">
    <property type="component" value="Unassembled WGS sequence"/>
</dbReference>
<organism evidence="1 2">
    <name type="scientific">Methylomonas methanica</name>
    <dbReference type="NCBI Taxonomy" id="421"/>
    <lineage>
        <taxon>Bacteria</taxon>
        <taxon>Pseudomonadati</taxon>
        <taxon>Pseudomonadota</taxon>
        <taxon>Gammaproteobacteria</taxon>
        <taxon>Methylococcales</taxon>
        <taxon>Methylococcaceae</taxon>
        <taxon>Methylomonas</taxon>
    </lineage>
</organism>
<accession>A0A177M1Y9</accession>
<dbReference type="AlphaFoldDB" id="A0A177M1Y9"/>
<name>A0A177M1Y9_METMH</name>
<evidence type="ECO:0000313" key="2">
    <source>
        <dbReference type="Proteomes" id="UP000078090"/>
    </source>
</evidence>
<dbReference type="EMBL" id="LUUG01000101">
    <property type="protein sequence ID" value="OAH99726.1"/>
    <property type="molecule type" value="Genomic_DNA"/>
</dbReference>
<protein>
    <submittedName>
        <fullName evidence="1">Uncharacterized protein</fullName>
    </submittedName>
</protein>
<reference evidence="1 2" key="1">
    <citation type="submission" date="2016-03" db="EMBL/GenBank/DDBJ databases">
        <authorList>
            <person name="Ploux O."/>
        </authorList>
    </citation>
    <scope>NUCLEOTIDE SEQUENCE [LARGE SCALE GENOMIC DNA]</scope>
    <source>
        <strain evidence="1 2">R-45363</strain>
    </source>
</reference>
<gene>
    <name evidence="1" type="ORF">A1332_19645</name>
</gene>